<dbReference type="SUPFAM" id="SSF49464">
    <property type="entry name" value="Carboxypeptidase regulatory domain-like"/>
    <property type="match status" value="4"/>
</dbReference>
<dbReference type="EMBL" id="CP022163">
    <property type="protein sequence ID" value="ATB32708.1"/>
    <property type="molecule type" value="Genomic_DNA"/>
</dbReference>
<protein>
    <recommendedName>
        <fullName evidence="4">Carboxypeptidase regulatory-like domain-containing protein</fullName>
    </recommendedName>
</protein>
<organism evidence="2 3">
    <name type="scientific">Melittangium boletus DSM 14713</name>
    <dbReference type="NCBI Taxonomy" id="1294270"/>
    <lineage>
        <taxon>Bacteria</taxon>
        <taxon>Pseudomonadati</taxon>
        <taxon>Myxococcota</taxon>
        <taxon>Myxococcia</taxon>
        <taxon>Myxococcales</taxon>
        <taxon>Cystobacterineae</taxon>
        <taxon>Archangiaceae</taxon>
        <taxon>Melittangium</taxon>
    </lineage>
</organism>
<dbReference type="Gene3D" id="2.60.40.1120">
    <property type="entry name" value="Carboxypeptidase-like, regulatory domain"/>
    <property type="match status" value="5"/>
</dbReference>
<dbReference type="Pfam" id="PF13620">
    <property type="entry name" value="CarboxypepD_reg"/>
    <property type="match status" value="4"/>
</dbReference>
<name>A0A250IN60_9BACT</name>
<dbReference type="KEGG" id="mbd:MEBOL_006197"/>
<gene>
    <name evidence="2" type="ORF">MEBOL_006197</name>
</gene>
<dbReference type="SUPFAM" id="SSF49452">
    <property type="entry name" value="Starch-binding domain-like"/>
    <property type="match status" value="1"/>
</dbReference>
<evidence type="ECO:0000313" key="2">
    <source>
        <dbReference type="EMBL" id="ATB32708.1"/>
    </source>
</evidence>
<evidence type="ECO:0000313" key="3">
    <source>
        <dbReference type="Proteomes" id="UP000217289"/>
    </source>
</evidence>
<dbReference type="RefSeq" id="WP_170115625.1">
    <property type="nucleotide sequence ID" value="NZ_CP022163.1"/>
</dbReference>
<sequence length="812" mass="87882">MRHRGWVGAVLVGGLLMAGVVAWLFTGFPHDSQANAPPPRPVSSSGPAAVRPTVPSPPAESRSIRGTVRNARGPVSGAVVLASQAMAGEPLSERVCADDLMHVPDGSLIECSSSERMLELVTQREGEVPVLARGTSLADGSFSLEGLSEGAYTLWVESPEGVGLRRDVVAGQDGVDLMLGGGSRLSGRVTDARREPLAGVLVTAVFTGHSRFFEALTDARGRYDLGPLPRGDYFVAASHQGLMPESTTLRLHLPDVEQAFSLYSPMRVSGHVMSKTGEPVVGTEVRLDKPERTVRTDERGRFSFDGLSVHQTYALTATQEGFMAREEISFAMSGQDLATVPPDVTGIELWLGEPFAEVAGWVRDEQGQPVANAVVSLHSGRGCVSKHFQVNADARGQYHLGPLPSRKYSFRVSSPEGRLAHSSSRELSEGRNTVDFTLQRRLLAEGTLVDERGLPVAGESVSLFETSNEQWITTETSGPDGRFSLDASRRLEPCIDPTVCVPQEERPPGSYLLVVGSGWSEGHRERDHSEQVRVPSSELRLRVARPPTVEGEVVDETGQPVPRADVGLWSVDAPGREVEFASGRTDSRGRFSLVAPHPGRYRLSAALQHASYSQLATQEVELDAAGAQARLRFEAGHPLGGIVVDRTGAPVEGATVAFHSQLWSIVHLEDTHAEATTGPDGRFAFSYVSGEAGALSVRKEGYQMAEPWREDAPEQMRLDPSAREVRVVLARTARLRARFVRADGSPIPRFTVNGEEMDDEEGRFEWPILRTGPLALELSVDGELIPGAAPVRRTLSVRQEVDQDVGTITLRR</sequence>
<evidence type="ECO:0000256" key="1">
    <source>
        <dbReference type="SAM" id="MobiDB-lite"/>
    </source>
</evidence>
<proteinExistence type="predicted"/>
<dbReference type="Proteomes" id="UP000217289">
    <property type="component" value="Chromosome"/>
</dbReference>
<dbReference type="InterPro" id="IPR013784">
    <property type="entry name" value="Carb-bd-like_fold"/>
</dbReference>
<dbReference type="GO" id="GO:0030246">
    <property type="term" value="F:carbohydrate binding"/>
    <property type="evidence" value="ECO:0007669"/>
    <property type="project" value="InterPro"/>
</dbReference>
<reference evidence="2 3" key="1">
    <citation type="submission" date="2017-06" db="EMBL/GenBank/DDBJ databases">
        <authorList>
            <person name="Kim H.J."/>
            <person name="Triplett B.A."/>
        </authorList>
    </citation>
    <scope>NUCLEOTIDE SEQUENCE [LARGE SCALE GENOMIC DNA]</scope>
    <source>
        <strain evidence="2 3">DSM 14713</strain>
    </source>
</reference>
<dbReference type="AlphaFoldDB" id="A0A250IN60"/>
<keyword evidence="3" id="KW-1185">Reference proteome</keyword>
<dbReference type="InterPro" id="IPR008969">
    <property type="entry name" value="CarboxyPept-like_regulatory"/>
</dbReference>
<evidence type="ECO:0008006" key="4">
    <source>
        <dbReference type="Google" id="ProtNLM"/>
    </source>
</evidence>
<accession>A0A250IN60</accession>
<feature type="region of interest" description="Disordered" evidence="1">
    <location>
        <begin position="34"/>
        <end position="64"/>
    </location>
</feature>